<comment type="caution">
    <text evidence="2">The sequence shown here is derived from an EMBL/GenBank/DDBJ whole genome shotgun (WGS) entry which is preliminary data.</text>
</comment>
<keyword evidence="3" id="KW-1185">Reference proteome</keyword>
<feature type="domain" description="HicB-like antitoxin of toxin-antitoxin system" evidence="1">
    <location>
        <begin position="3"/>
        <end position="122"/>
    </location>
</feature>
<dbReference type="SUPFAM" id="SSF143100">
    <property type="entry name" value="TTHA1013/TTHA0281-like"/>
    <property type="match status" value="1"/>
</dbReference>
<dbReference type="InterPro" id="IPR010985">
    <property type="entry name" value="Ribbon_hlx_hlx"/>
</dbReference>
<dbReference type="Proteomes" id="UP000307749">
    <property type="component" value="Unassembled WGS sequence"/>
</dbReference>
<gene>
    <name evidence="2" type="ORF">B1806_14470</name>
</gene>
<name>A0A4S3KGX1_9GAMM</name>
<dbReference type="CDD" id="cd22231">
    <property type="entry name" value="RHH_NikR_HicB-like"/>
    <property type="match status" value="1"/>
</dbReference>
<evidence type="ECO:0000313" key="2">
    <source>
        <dbReference type="EMBL" id="THD07760.1"/>
    </source>
</evidence>
<dbReference type="RefSeq" id="WP_081126863.1">
    <property type="nucleotide sequence ID" value="NZ_LDOS01000002.1"/>
</dbReference>
<accession>A0A4S3KGX1</accession>
<dbReference type="GO" id="GO:0006355">
    <property type="term" value="P:regulation of DNA-templated transcription"/>
    <property type="evidence" value="ECO:0007669"/>
    <property type="project" value="InterPro"/>
</dbReference>
<dbReference type="InterPro" id="IPR035069">
    <property type="entry name" value="TTHA1013/TTHA0281-like"/>
</dbReference>
<dbReference type="Pfam" id="PF15919">
    <property type="entry name" value="HicB_lk_antitox"/>
    <property type="match status" value="1"/>
</dbReference>
<dbReference type="AlphaFoldDB" id="A0A4S3KGX1"/>
<dbReference type="InterPro" id="IPR031807">
    <property type="entry name" value="HicB-like"/>
</dbReference>
<proteinExistence type="predicted"/>
<reference evidence="2 3" key="1">
    <citation type="submission" date="2017-02" db="EMBL/GenBank/DDBJ databases">
        <title>Whole genome sequencing of Metallibacterium scheffleri DSM 24874 (T).</title>
        <authorList>
            <person name="Kumar S."/>
            <person name="Patil P."/>
            <person name="Patil P.B."/>
        </authorList>
    </citation>
    <scope>NUCLEOTIDE SEQUENCE [LARGE SCALE GENOMIC DNA]</scope>
    <source>
        <strain evidence="2 3">DSM 24874</strain>
    </source>
</reference>
<organism evidence="2 3">
    <name type="scientific">Metallibacterium scheffleri</name>
    <dbReference type="NCBI Taxonomy" id="993689"/>
    <lineage>
        <taxon>Bacteria</taxon>
        <taxon>Pseudomonadati</taxon>
        <taxon>Pseudomonadota</taxon>
        <taxon>Gammaproteobacteria</taxon>
        <taxon>Lysobacterales</taxon>
        <taxon>Rhodanobacteraceae</taxon>
        <taxon>Metallibacterium</taxon>
    </lineage>
</organism>
<evidence type="ECO:0000259" key="1">
    <source>
        <dbReference type="Pfam" id="PF15919"/>
    </source>
</evidence>
<protein>
    <recommendedName>
        <fullName evidence="1">HicB-like antitoxin of toxin-antitoxin system domain-containing protein</fullName>
    </recommendedName>
</protein>
<dbReference type="InterPro" id="IPR013321">
    <property type="entry name" value="Arc_rbn_hlx_hlx"/>
</dbReference>
<sequence length="133" mass="14368">MIYPAYIHKDKRSAWGATLPDFPGCFAAADALDDLPAAVQEAVEVYFEGEAMDVPAPTAPDALPRGKAYTGGQWLLVDIDVARVNPRAVRLNVSLPENLVQRIDAYARTHGATRSGFLAEAARRAMADNERAA</sequence>
<evidence type="ECO:0000313" key="3">
    <source>
        <dbReference type="Proteomes" id="UP000307749"/>
    </source>
</evidence>
<dbReference type="EMBL" id="MWQO01000056">
    <property type="protein sequence ID" value="THD07760.1"/>
    <property type="molecule type" value="Genomic_DNA"/>
</dbReference>
<dbReference type="Gene3D" id="1.10.1220.10">
    <property type="entry name" value="Met repressor-like"/>
    <property type="match status" value="1"/>
</dbReference>
<dbReference type="SUPFAM" id="SSF47598">
    <property type="entry name" value="Ribbon-helix-helix"/>
    <property type="match status" value="1"/>
</dbReference>
<dbReference type="Gene3D" id="3.30.160.250">
    <property type="match status" value="1"/>
</dbReference>
<dbReference type="OrthoDB" id="9807959at2"/>